<protein>
    <recommendedName>
        <fullName evidence="3">Protein kinase domain-containing protein</fullName>
    </recommendedName>
</protein>
<name>A0ABR2RG17_9ROSI</name>
<dbReference type="Proteomes" id="UP001396334">
    <property type="component" value="Unassembled WGS sequence"/>
</dbReference>
<accession>A0ABR2RG17</accession>
<evidence type="ECO:0000313" key="1">
    <source>
        <dbReference type="EMBL" id="KAK9011753.1"/>
    </source>
</evidence>
<dbReference type="EMBL" id="JBBPBN010000022">
    <property type="protein sequence ID" value="KAK9011753.1"/>
    <property type="molecule type" value="Genomic_DNA"/>
</dbReference>
<sequence>MFVRSNLSQSHYHASLDSRMKTAMDIANAVAYLHIALSRPVINRCLFAYTDKEHMGHGDRNVEELKAGFRELLANYVENNLLTEIVDQNIPSEGIGSDELETFAKIERKKIKKIFQGNLITIVDEFLRFMRFHCANVSILCGGDLGSCSPIDE</sequence>
<reference evidence="1 2" key="1">
    <citation type="journal article" date="2024" name="G3 (Bethesda)">
        <title>Genome assembly of Hibiscus sabdariffa L. provides insights into metabolisms of medicinal natural products.</title>
        <authorList>
            <person name="Kim T."/>
        </authorList>
    </citation>
    <scope>NUCLEOTIDE SEQUENCE [LARGE SCALE GENOMIC DNA]</scope>
    <source>
        <strain evidence="1">TK-2024</strain>
        <tissue evidence="1">Old leaves</tissue>
    </source>
</reference>
<proteinExistence type="predicted"/>
<gene>
    <name evidence="1" type="ORF">V6N11_039835</name>
</gene>
<evidence type="ECO:0008006" key="3">
    <source>
        <dbReference type="Google" id="ProtNLM"/>
    </source>
</evidence>
<evidence type="ECO:0000313" key="2">
    <source>
        <dbReference type="Proteomes" id="UP001396334"/>
    </source>
</evidence>
<organism evidence="1 2">
    <name type="scientific">Hibiscus sabdariffa</name>
    <name type="common">roselle</name>
    <dbReference type="NCBI Taxonomy" id="183260"/>
    <lineage>
        <taxon>Eukaryota</taxon>
        <taxon>Viridiplantae</taxon>
        <taxon>Streptophyta</taxon>
        <taxon>Embryophyta</taxon>
        <taxon>Tracheophyta</taxon>
        <taxon>Spermatophyta</taxon>
        <taxon>Magnoliopsida</taxon>
        <taxon>eudicotyledons</taxon>
        <taxon>Gunneridae</taxon>
        <taxon>Pentapetalae</taxon>
        <taxon>rosids</taxon>
        <taxon>malvids</taxon>
        <taxon>Malvales</taxon>
        <taxon>Malvaceae</taxon>
        <taxon>Malvoideae</taxon>
        <taxon>Hibiscus</taxon>
    </lineage>
</organism>
<keyword evidence="2" id="KW-1185">Reference proteome</keyword>
<comment type="caution">
    <text evidence="1">The sequence shown here is derived from an EMBL/GenBank/DDBJ whole genome shotgun (WGS) entry which is preliminary data.</text>
</comment>